<dbReference type="AlphaFoldDB" id="A0AAN9EH09"/>
<keyword evidence="3" id="KW-1185">Reference proteome</keyword>
<feature type="region of interest" description="Disordered" evidence="1">
    <location>
        <begin position="1"/>
        <end position="38"/>
    </location>
</feature>
<evidence type="ECO:0000313" key="3">
    <source>
        <dbReference type="Proteomes" id="UP001372338"/>
    </source>
</evidence>
<name>A0AAN9EH09_CROPI</name>
<accession>A0AAN9EH09</accession>
<dbReference type="Proteomes" id="UP001372338">
    <property type="component" value="Unassembled WGS sequence"/>
</dbReference>
<comment type="caution">
    <text evidence="2">The sequence shown here is derived from an EMBL/GenBank/DDBJ whole genome shotgun (WGS) entry which is preliminary data.</text>
</comment>
<feature type="region of interest" description="Disordered" evidence="1">
    <location>
        <begin position="58"/>
        <end position="94"/>
    </location>
</feature>
<protein>
    <submittedName>
        <fullName evidence="2">Uncharacterized protein</fullName>
    </submittedName>
</protein>
<gene>
    <name evidence="2" type="ORF">RIF29_29612</name>
</gene>
<sequence length="190" mass="20917">MAKKRGRPPKPPSSSDRKAPDLDDDELADIESLTPKKADDLLRNLDALREKIKDKATITNDNGDKVAMSDETGLVMDGQKSKEKDQPQEVLKRPSMCRKHIKQQWVEKKRPTRENIEKINEALKASDEVALDSAVKDSNIGGGEIFGSHTDTIVGATDLGDADSPGADSVKIVSAEATKRSWCKKVFSWC</sequence>
<reference evidence="2 3" key="1">
    <citation type="submission" date="2024-01" db="EMBL/GenBank/DDBJ databases">
        <title>The genomes of 5 underutilized Papilionoideae crops provide insights into root nodulation and disease resistanc.</title>
        <authorList>
            <person name="Yuan L."/>
        </authorList>
    </citation>
    <scope>NUCLEOTIDE SEQUENCE [LARGE SCALE GENOMIC DNA]</scope>
    <source>
        <strain evidence="2">ZHUSHIDOU_FW_LH</strain>
        <tissue evidence="2">Leaf</tissue>
    </source>
</reference>
<organism evidence="2 3">
    <name type="scientific">Crotalaria pallida</name>
    <name type="common">Smooth rattlebox</name>
    <name type="synonym">Crotalaria striata</name>
    <dbReference type="NCBI Taxonomy" id="3830"/>
    <lineage>
        <taxon>Eukaryota</taxon>
        <taxon>Viridiplantae</taxon>
        <taxon>Streptophyta</taxon>
        <taxon>Embryophyta</taxon>
        <taxon>Tracheophyta</taxon>
        <taxon>Spermatophyta</taxon>
        <taxon>Magnoliopsida</taxon>
        <taxon>eudicotyledons</taxon>
        <taxon>Gunneridae</taxon>
        <taxon>Pentapetalae</taxon>
        <taxon>rosids</taxon>
        <taxon>fabids</taxon>
        <taxon>Fabales</taxon>
        <taxon>Fabaceae</taxon>
        <taxon>Papilionoideae</taxon>
        <taxon>50 kb inversion clade</taxon>
        <taxon>genistoids sensu lato</taxon>
        <taxon>core genistoids</taxon>
        <taxon>Crotalarieae</taxon>
        <taxon>Crotalaria</taxon>
    </lineage>
</organism>
<proteinExistence type="predicted"/>
<evidence type="ECO:0000313" key="2">
    <source>
        <dbReference type="EMBL" id="KAK7256175.1"/>
    </source>
</evidence>
<feature type="compositionally biased region" description="Basic and acidic residues" evidence="1">
    <location>
        <begin position="58"/>
        <end position="68"/>
    </location>
</feature>
<evidence type="ECO:0000256" key="1">
    <source>
        <dbReference type="SAM" id="MobiDB-lite"/>
    </source>
</evidence>
<dbReference type="EMBL" id="JAYWIO010000006">
    <property type="protein sequence ID" value="KAK7256175.1"/>
    <property type="molecule type" value="Genomic_DNA"/>
</dbReference>
<feature type="compositionally biased region" description="Basic and acidic residues" evidence="1">
    <location>
        <begin position="79"/>
        <end position="92"/>
    </location>
</feature>